<name>A0A0P9U1X0_9PSED</name>
<proteinExistence type="predicted"/>
<dbReference type="Proteomes" id="UP000269044">
    <property type="component" value="Unassembled WGS sequence"/>
</dbReference>
<dbReference type="EMBL" id="RBQG01000099">
    <property type="protein sequence ID" value="RMP15863.1"/>
    <property type="molecule type" value="Genomic_DNA"/>
</dbReference>
<evidence type="ECO:0000313" key="2">
    <source>
        <dbReference type="EMBL" id="RMQ17291.1"/>
    </source>
</evidence>
<evidence type="ECO:0000313" key="4">
    <source>
        <dbReference type="Proteomes" id="UP000269044"/>
    </source>
</evidence>
<accession>A0A0P9U1X0</accession>
<organism evidence="2 4">
    <name type="scientific">Pseudomonas syringae pv. delphinii</name>
    <dbReference type="NCBI Taxonomy" id="192088"/>
    <lineage>
        <taxon>Bacteria</taxon>
        <taxon>Pseudomonadati</taxon>
        <taxon>Pseudomonadota</taxon>
        <taxon>Gammaproteobacteria</taxon>
        <taxon>Pseudomonadales</taxon>
        <taxon>Pseudomonadaceae</taxon>
        <taxon>Pseudomonas</taxon>
    </lineage>
</organism>
<comment type="caution">
    <text evidence="2">The sequence shown here is derived from an EMBL/GenBank/DDBJ whole genome shotgun (WGS) entry which is preliminary data.</text>
</comment>
<evidence type="ECO:0000313" key="1">
    <source>
        <dbReference type="EMBL" id="RMP15863.1"/>
    </source>
</evidence>
<reference evidence="3 4" key="1">
    <citation type="submission" date="2018-08" db="EMBL/GenBank/DDBJ databases">
        <title>Recombination of ecologically and evolutionarily significant loci maintains genetic cohesion in the Pseudomonas syringae species complex.</title>
        <authorList>
            <person name="Dillon M."/>
            <person name="Thakur S."/>
            <person name="Almeida R.N.D."/>
            <person name="Weir B.S."/>
            <person name="Guttman D.S."/>
        </authorList>
    </citation>
    <scope>NUCLEOTIDE SEQUENCE [LARGE SCALE GENOMIC DNA]</scope>
    <source>
        <strain evidence="2 4">ICMP 13052</strain>
        <strain evidence="1 3">ICMP 4330</strain>
    </source>
</reference>
<protein>
    <submittedName>
        <fullName evidence="2">Uncharacterized protein</fullName>
    </submittedName>
</protein>
<dbReference type="EMBL" id="RBRA01000338">
    <property type="protein sequence ID" value="RMQ17291.1"/>
    <property type="molecule type" value="Genomic_DNA"/>
</dbReference>
<dbReference type="AlphaFoldDB" id="A0A0P9U1X0"/>
<evidence type="ECO:0000313" key="3">
    <source>
        <dbReference type="Proteomes" id="UP000267908"/>
    </source>
</evidence>
<gene>
    <name evidence="2" type="ORF">ALQ08_01780</name>
    <name evidence="1" type="ORF">ALQ28_03265</name>
</gene>
<sequence>MTAVSRAYLFSCVGYSPVYDDFMTFSGTDLAVWPLNLLSFITASEKVPTGSAHRVSGHQLLMEM</sequence>
<dbReference type="Proteomes" id="UP000267908">
    <property type="component" value="Unassembled WGS sequence"/>
</dbReference>